<sequence length="270" mass="29849">MAGLLSSLRSDQKHANSTGKPNAAGAEKSTRIDQPTKSNAPAILRARGLHKSYRKGKIEVPVLRGVDLDLRKGELVSIVGQSGCGKTTLLHLLGTLDQPDQGEIHFAGERIDKLAPRLRDKLRNQKLGMIFQFYHLLPELSTLENVLTPIMISQGVFQYLRYRRAHQQRAKELLELVGLGHRLTHKPQELSGGEMQRTAIARALIQQPELLLADEPTGNLDRKTGEGILEILRTLNREQGLTIVMVTHDQAIAKAADRSVQLVEGVVDHG</sequence>
<accession>D2R4I2</accession>
<dbReference type="InterPro" id="IPR027417">
    <property type="entry name" value="P-loop_NTPase"/>
</dbReference>
<dbReference type="InterPro" id="IPR015854">
    <property type="entry name" value="ABC_transpr_LolD-like"/>
</dbReference>
<dbReference type="GO" id="GO:0098796">
    <property type="term" value="C:membrane protein complex"/>
    <property type="evidence" value="ECO:0007669"/>
    <property type="project" value="UniProtKB-ARBA"/>
</dbReference>
<keyword evidence="1" id="KW-0813">Transport</keyword>
<dbReference type="GO" id="GO:0022857">
    <property type="term" value="F:transmembrane transporter activity"/>
    <property type="evidence" value="ECO:0007669"/>
    <property type="project" value="UniProtKB-ARBA"/>
</dbReference>
<dbReference type="STRING" id="530564.Psta_0644"/>
<dbReference type="HOGENOM" id="CLU_000604_1_22_0"/>
<evidence type="ECO:0000259" key="6">
    <source>
        <dbReference type="PROSITE" id="PS50893"/>
    </source>
</evidence>
<evidence type="ECO:0000313" key="8">
    <source>
        <dbReference type="Proteomes" id="UP000001887"/>
    </source>
</evidence>
<feature type="domain" description="ABC transporter" evidence="6">
    <location>
        <begin position="44"/>
        <end position="270"/>
    </location>
</feature>
<dbReference type="Gene3D" id="3.40.50.300">
    <property type="entry name" value="P-loop containing nucleotide triphosphate hydrolases"/>
    <property type="match status" value="1"/>
</dbReference>
<dbReference type="PANTHER" id="PTHR24220">
    <property type="entry name" value="IMPORT ATP-BINDING PROTEIN"/>
    <property type="match status" value="1"/>
</dbReference>
<dbReference type="InterPro" id="IPR003439">
    <property type="entry name" value="ABC_transporter-like_ATP-bd"/>
</dbReference>
<keyword evidence="8" id="KW-1185">Reference proteome</keyword>
<evidence type="ECO:0000256" key="3">
    <source>
        <dbReference type="ARBA" id="ARBA00022840"/>
    </source>
</evidence>
<dbReference type="EMBL" id="CP001848">
    <property type="protein sequence ID" value="ADB15330.1"/>
    <property type="molecule type" value="Genomic_DNA"/>
</dbReference>
<dbReference type="Proteomes" id="UP000001887">
    <property type="component" value="Chromosome"/>
</dbReference>
<dbReference type="GO" id="GO:0005524">
    <property type="term" value="F:ATP binding"/>
    <property type="evidence" value="ECO:0007669"/>
    <property type="project" value="UniProtKB-KW"/>
</dbReference>
<dbReference type="InterPro" id="IPR017911">
    <property type="entry name" value="MacB-like_ATP-bd"/>
</dbReference>
<feature type="region of interest" description="Disordered" evidence="5">
    <location>
        <begin position="1"/>
        <end position="41"/>
    </location>
</feature>
<keyword evidence="3" id="KW-0067">ATP-binding</keyword>
<dbReference type="PROSITE" id="PS50893">
    <property type="entry name" value="ABC_TRANSPORTER_2"/>
    <property type="match status" value="1"/>
</dbReference>
<dbReference type="GO" id="GO:0016887">
    <property type="term" value="F:ATP hydrolysis activity"/>
    <property type="evidence" value="ECO:0007669"/>
    <property type="project" value="InterPro"/>
</dbReference>
<dbReference type="AlphaFoldDB" id="D2R4I2"/>
<protein>
    <submittedName>
        <fullName evidence="7">ABC transporter related protein</fullName>
    </submittedName>
</protein>
<dbReference type="CDD" id="cd03255">
    <property type="entry name" value="ABC_MJ0796_LolCDE_FtsE"/>
    <property type="match status" value="1"/>
</dbReference>
<keyword evidence="2" id="KW-0547">Nucleotide-binding</keyword>
<gene>
    <name evidence="7" type="ordered locus">Psta_0644</name>
</gene>
<dbReference type="FunFam" id="3.40.50.300:FF:000032">
    <property type="entry name" value="Export ABC transporter ATP-binding protein"/>
    <property type="match status" value="1"/>
</dbReference>
<comment type="similarity">
    <text evidence="4">Belongs to the ABC transporter superfamily. Macrolide exporter (TC 3.A.1.122) family.</text>
</comment>
<dbReference type="OrthoDB" id="273392at2"/>
<reference evidence="7 8" key="1">
    <citation type="journal article" date="2009" name="Stand. Genomic Sci.">
        <title>Complete genome sequence of Pirellula staleyi type strain (ATCC 27377).</title>
        <authorList>
            <person name="Clum A."/>
            <person name="Tindall B.J."/>
            <person name="Sikorski J."/>
            <person name="Ivanova N."/>
            <person name="Mavrommatis K."/>
            <person name="Lucas S."/>
            <person name="Glavina del Rio T."/>
            <person name="Nolan M."/>
            <person name="Chen F."/>
            <person name="Tice H."/>
            <person name="Pitluck S."/>
            <person name="Cheng J.F."/>
            <person name="Chertkov O."/>
            <person name="Brettin T."/>
            <person name="Han C."/>
            <person name="Detter J.C."/>
            <person name="Kuske C."/>
            <person name="Bruce D."/>
            <person name="Goodwin L."/>
            <person name="Ovchinikova G."/>
            <person name="Pati A."/>
            <person name="Mikhailova N."/>
            <person name="Chen A."/>
            <person name="Palaniappan K."/>
            <person name="Land M."/>
            <person name="Hauser L."/>
            <person name="Chang Y.J."/>
            <person name="Jeffries C.D."/>
            <person name="Chain P."/>
            <person name="Rohde M."/>
            <person name="Goker M."/>
            <person name="Bristow J."/>
            <person name="Eisen J.A."/>
            <person name="Markowitz V."/>
            <person name="Hugenholtz P."/>
            <person name="Kyrpides N.C."/>
            <person name="Klenk H.P."/>
            <person name="Lapidus A."/>
        </authorList>
    </citation>
    <scope>NUCLEOTIDE SEQUENCE [LARGE SCALE GENOMIC DNA]</scope>
    <source>
        <strain evidence="8">ATCC 27377 / DSM 6068 / ICPB 4128</strain>
    </source>
</reference>
<evidence type="ECO:0000313" key="7">
    <source>
        <dbReference type="EMBL" id="ADB15330.1"/>
    </source>
</evidence>
<evidence type="ECO:0000256" key="4">
    <source>
        <dbReference type="ARBA" id="ARBA00038388"/>
    </source>
</evidence>
<organism evidence="7 8">
    <name type="scientific">Pirellula staleyi (strain ATCC 27377 / DSM 6068 / ICPB 4128)</name>
    <name type="common">Pirella staleyi</name>
    <dbReference type="NCBI Taxonomy" id="530564"/>
    <lineage>
        <taxon>Bacteria</taxon>
        <taxon>Pseudomonadati</taxon>
        <taxon>Planctomycetota</taxon>
        <taxon>Planctomycetia</taxon>
        <taxon>Pirellulales</taxon>
        <taxon>Pirellulaceae</taxon>
        <taxon>Pirellula</taxon>
    </lineage>
</organism>
<dbReference type="GO" id="GO:0005886">
    <property type="term" value="C:plasma membrane"/>
    <property type="evidence" value="ECO:0007669"/>
    <property type="project" value="TreeGrafter"/>
</dbReference>
<evidence type="ECO:0000256" key="2">
    <source>
        <dbReference type="ARBA" id="ARBA00022741"/>
    </source>
</evidence>
<proteinExistence type="inferred from homology"/>
<dbReference type="Pfam" id="PF00005">
    <property type="entry name" value="ABC_tran"/>
    <property type="match status" value="1"/>
</dbReference>
<dbReference type="PANTHER" id="PTHR24220:SF689">
    <property type="entry name" value="LIPOPROTEIN-RELEASING SYSTEM ATP-BINDING PROTEIN LOLD"/>
    <property type="match status" value="1"/>
</dbReference>
<name>D2R4I2_PIRSD</name>
<dbReference type="KEGG" id="psl:Psta_0644"/>
<dbReference type="eggNOG" id="COG1136">
    <property type="taxonomic scope" value="Bacteria"/>
</dbReference>
<dbReference type="SMART" id="SM00382">
    <property type="entry name" value="AAA"/>
    <property type="match status" value="1"/>
</dbReference>
<evidence type="ECO:0000256" key="1">
    <source>
        <dbReference type="ARBA" id="ARBA00022448"/>
    </source>
</evidence>
<dbReference type="InterPro" id="IPR003593">
    <property type="entry name" value="AAA+_ATPase"/>
</dbReference>
<dbReference type="SUPFAM" id="SSF52540">
    <property type="entry name" value="P-loop containing nucleoside triphosphate hydrolases"/>
    <property type="match status" value="1"/>
</dbReference>
<evidence type="ECO:0000256" key="5">
    <source>
        <dbReference type="SAM" id="MobiDB-lite"/>
    </source>
</evidence>